<comment type="subcellular location">
    <subcellularLocation>
        <location evidence="1">Cell outer membrane</location>
        <topology evidence="1">Lipid-anchor</topology>
    </subcellularLocation>
</comment>
<dbReference type="InterPro" id="IPR045851">
    <property type="entry name" value="AMP-bd_C_sf"/>
</dbReference>
<dbReference type="GO" id="GO:0009279">
    <property type="term" value="C:cell outer membrane"/>
    <property type="evidence" value="ECO:0007669"/>
    <property type="project" value="UniProtKB-SubCell"/>
</dbReference>
<comment type="caution">
    <text evidence="11">The sequence shown here is derived from an EMBL/GenBank/DDBJ whole genome shotgun (WGS) entry which is preliminary data.</text>
</comment>
<feature type="domain" description="Flagellar M-ring N-terminal" evidence="10">
    <location>
        <begin position="34"/>
        <end position="219"/>
    </location>
</feature>
<accession>A0A0C1E8N8</accession>
<evidence type="ECO:0000256" key="1">
    <source>
        <dbReference type="ARBA" id="ARBA00004459"/>
    </source>
</evidence>
<feature type="transmembrane region" description="Helical" evidence="9">
    <location>
        <begin position="254"/>
        <end position="275"/>
    </location>
</feature>
<dbReference type="EMBL" id="JSAM01000117">
    <property type="protein sequence ID" value="KIA76473.1"/>
    <property type="molecule type" value="Genomic_DNA"/>
</dbReference>
<feature type="region of interest" description="Disordered" evidence="8">
    <location>
        <begin position="298"/>
        <end position="327"/>
    </location>
</feature>
<dbReference type="PANTHER" id="PTHR30046">
    <property type="entry name" value="FLAGELLAR M-RING PROTEIN"/>
    <property type="match status" value="1"/>
</dbReference>
<evidence type="ECO:0000256" key="8">
    <source>
        <dbReference type="SAM" id="MobiDB-lite"/>
    </source>
</evidence>
<proteinExistence type="inferred from homology"/>
<keyword evidence="6" id="KW-0998">Cell outer membrane</keyword>
<feature type="compositionally biased region" description="Basic and acidic residues" evidence="8">
    <location>
        <begin position="300"/>
        <end position="327"/>
    </location>
</feature>
<gene>
    <name evidence="11" type="primary">nolT_2</name>
    <name evidence="11" type="ORF">DB43_AG00510</name>
</gene>
<evidence type="ECO:0000256" key="6">
    <source>
        <dbReference type="ARBA" id="ARBA00023237"/>
    </source>
</evidence>
<dbReference type="NCBIfam" id="TIGR02544">
    <property type="entry name" value="III_secr_YscJ"/>
    <property type="match status" value="1"/>
</dbReference>
<evidence type="ECO:0000256" key="5">
    <source>
        <dbReference type="ARBA" id="ARBA00023139"/>
    </source>
</evidence>
<keyword evidence="9" id="KW-0812">Transmembrane</keyword>
<dbReference type="GO" id="GO:0009306">
    <property type="term" value="P:protein secretion"/>
    <property type="evidence" value="ECO:0007669"/>
    <property type="project" value="InterPro"/>
</dbReference>
<keyword evidence="4 9" id="KW-0472">Membrane</keyword>
<organism evidence="11 12">
    <name type="scientific">Parachlamydia acanthamoebae</name>
    <dbReference type="NCBI Taxonomy" id="83552"/>
    <lineage>
        <taxon>Bacteria</taxon>
        <taxon>Pseudomonadati</taxon>
        <taxon>Chlamydiota</taxon>
        <taxon>Chlamydiia</taxon>
        <taxon>Parachlamydiales</taxon>
        <taxon>Parachlamydiaceae</taxon>
        <taxon>Parachlamydia</taxon>
    </lineage>
</organism>
<keyword evidence="3" id="KW-0732">Signal</keyword>
<dbReference type="PATRIC" id="fig|83552.4.peg.2444"/>
<name>A0A0C1E8N8_9BACT</name>
<reference evidence="11 12" key="1">
    <citation type="journal article" date="2014" name="Mol. Biol. Evol.">
        <title>Massive expansion of Ubiquitination-related gene families within the Chlamydiae.</title>
        <authorList>
            <person name="Domman D."/>
            <person name="Collingro A."/>
            <person name="Lagkouvardos I."/>
            <person name="Gehre L."/>
            <person name="Weinmaier T."/>
            <person name="Rattei T."/>
            <person name="Subtil A."/>
            <person name="Horn M."/>
        </authorList>
    </citation>
    <scope>NUCLEOTIDE SEQUENCE [LARGE SCALE GENOMIC DNA]</scope>
    <source>
        <strain evidence="11 12">OEW1</strain>
    </source>
</reference>
<dbReference type="Gene3D" id="3.30.300.30">
    <property type="match status" value="1"/>
</dbReference>
<keyword evidence="9" id="KW-1133">Transmembrane helix</keyword>
<dbReference type="Pfam" id="PF01514">
    <property type="entry name" value="YscJ_FliF"/>
    <property type="match status" value="1"/>
</dbReference>
<evidence type="ECO:0000256" key="4">
    <source>
        <dbReference type="ARBA" id="ARBA00023136"/>
    </source>
</evidence>
<dbReference type="Gene3D" id="3.30.70.1530">
    <property type="entry name" value="Hypothetical protein rpa1041"/>
    <property type="match status" value="1"/>
</dbReference>
<dbReference type="Proteomes" id="UP000031307">
    <property type="component" value="Unassembled WGS sequence"/>
</dbReference>
<evidence type="ECO:0000256" key="7">
    <source>
        <dbReference type="ARBA" id="ARBA00023288"/>
    </source>
</evidence>
<dbReference type="AlphaFoldDB" id="A0A0C1E8N8"/>
<protein>
    <submittedName>
        <fullName evidence="11">Nodulation protein NolT</fullName>
    </submittedName>
</protein>
<keyword evidence="7" id="KW-0449">Lipoprotein</keyword>
<evidence type="ECO:0000256" key="9">
    <source>
        <dbReference type="SAM" id="Phobius"/>
    </source>
</evidence>
<keyword evidence="5" id="KW-0564">Palmitate</keyword>
<evidence type="ECO:0000256" key="2">
    <source>
        <dbReference type="ARBA" id="ARBA00009509"/>
    </source>
</evidence>
<evidence type="ECO:0000313" key="11">
    <source>
        <dbReference type="EMBL" id="KIA76473.1"/>
    </source>
</evidence>
<dbReference type="InterPro" id="IPR003282">
    <property type="entry name" value="T3SS_SctJ"/>
</dbReference>
<evidence type="ECO:0000259" key="10">
    <source>
        <dbReference type="Pfam" id="PF01514"/>
    </source>
</evidence>
<dbReference type="InterPro" id="IPR043427">
    <property type="entry name" value="YscJ/FliF"/>
</dbReference>
<evidence type="ECO:0000313" key="12">
    <source>
        <dbReference type="Proteomes" id="UP000031307"/>
    </source>
</evidence>
<dbReference type="PROSITE" id="PS51257">
    <property type="entry name" value="PROKAR_LIPOPROTEIN"/>
    <property type="match status" value="1"/>
</dbReference>
<comment type="similarity">
    <text evidence="2">Belongs to the YscJ lipoprotein family.</text>
</comment>
<dbReference type="InterPro" id="IPR006182">
    <property type="entry name" value="FliF_N_dom"/>
</dbReference>
<evidence type="ECO:0000256" key="3">
    <source>
        <dbReference type="ARBA" id="ARBA00022729"/>
    </source>
</evidence>
<sequence>MDGKSIMSGTKILSKLVGTVFLLCMAFLLTSCESRKTIVNGLDEKEANEIVVFLSSKGIDAMKVQSTEGAGGGGSKIVLWDISVSADKATQAMSILNQSGLPRRKPQSLLGIFSNVGLVPSELQERIRYQAGLAEQIASTIRKIDGVLDAEVQISFPEEDPLNPTGEKKGKIVASVYVKHSGVLDDPNSHLVTKIKRLVAASVTGLDYDNVTVIGDRARFSEMPIGLKSGGDEKQFVSIWSIIVAKESASRFRIIFFAFSLLLLLLTLLMIWTGWKLYPLLKSHGGIKQLFNLHPISAEPPKEEEKETPKEEEKASEGDNDQDKGVT</sequence>
<dbReference type="PANTHER" id="PTHR30046:SF2">
    <property type="entry name" value="YOP PROTEINS TRANSLOCATION LIPOPROTEIN J"/>
    <property type="match status" value="1"/>
</dbReference>